<dbReference type="PROSITE" id="PS00445">
    <property type="entry name" value="FGGY_KINASES_2"/>
    <property type="match status" value="1"/>
</dbReference>
<dbReference type="Pfam" id="PF02782">
    <property type="entry name" value="FGGY_C"/>
    <property type="match status" value="1"/>
</dbReference>
<dbReference type="AlphaFoldDB" id="A0A1Y5SAM2"/>
<dbReference type="InterPro" id="IPR018485">
    <property type="entry name" value="FGGY_C"/>
</dbReference>
<dbReference type="EC" id="2.7.1.17" evidence="7"/>
<dbReference type="InParanoid" id="A0A1Y5SAM2"/>
<dbReference type="RefSeq" id="WP_085882679.1">
    <property type="nucleotide sequence ID" value="NZ_FWFR01000001.1"/>
</dbReference>
<dbReference type="InterPro" id="IPR018484">
    <property type="entry name" value="FGGY_N"/>
</dbReference>
<keyword evidence="3 4" id="KW-0418">Kinase</keyword>
<dbReference type="PANTHER" id="PTHR43095:SF5">
    <property type="entry name" value="XYLULOSE KINASE"/>
    <property type="match status" value="1"/>
</dbReference>
<evidence type="ECO:0000256" key="4">
    <source>
        <dbReference type="RuleBase" id="RU003733"/>
    </source>
</evidence>
<evidence type="ECO:0000256" key="2">
    <source>
        <dbReference type="ARBA" id="ARBA00022679"/>
    </source>
</evidence>
<accession>A0A1Y5SAM2</accession>
<dbReference type="InterPro" id="IPR018483">
    <property type="entry name" value="Carb_kinase_FGGY_CS"/>
</dbReference>
<dbReference type="PANTHER" id="PTHR43095">
    <property type="entry name" value="SUGAR KINASE"/>
    <property type="match status" value="1"/>
</dbReference>
<dbReference type="GO" id="GO:0004856">
    <property type="term" value="F:D-xylulokinase activity"/>
    <property type="evidence" value="ECO:0007669"/>
    <property type="project" value="UniProtKB-EC"/>
</dbReference>
<feature type="domain" description="Carbohydrate kinase FGGY N-terminal" evidence="5">
    <location>
        <begin position="5"/>
        <end position="242"/>
    </location>
</feature>
<dbReference type="InterPro" id="IPR000577">
    <property type="entry name" value="Carb_kinase_FGGY"/>
</dbReference>
<dbReference type="InterPro" id="IPR043129">
    <property type="entry name" value="ATPase_NBD"/>
</dbReference>
<dbReference type="Gene3D" id="3.30.420.40">
    <property type="match status" value="2"/>
</dbReference>
<evidence type="ECO:0000256" key="1">
    <source>
        <dbReference type="ARBA" id="ARBA00009156"/>
    </source>
</evidence>
<keyword evidence="2 4" id="KW-0808">Transferase</keyword>
<dbReference type="EMBL" id="FWFR01000001">
    <property type="protein sequence ID" value="SLN36383.1"/>
    <property type="molecule type" value="Genomic_DNA"/>
</dbReference>
<dbReference type="InterPro" id="IPR050406">
    <property type="entry name" value="FGGY_Carb_Kinase"/>
</dbReference>
<dbReference type="Pfam" id="PF00370">
    <property type="entry name" value="FGGY_N"/>
    <property type="match status" value="1"/>
</dbReference>
<sequence length="506" mass="52618">MKRLLAIDLGGSALKAGLATLDSAPLAVTSLPLAFEEDAGGRAEQDPELWWRALGQAAEALAGATPGGLGPVAGIALCGFTRTQIFLDGENGVVRPAIGFRDSRSQPLAAEALADPALAAHPEARHLNGFHPLARLLWLKAREPAAWARTRQVLEPKDYLALRLTGRAATDRISQHRLIAAMAGGPGSLAAAAGIGRNMLPDIVRPQDVVGRVREGLPGALSGLAGVPVFCGSNDTWTAVAGLGALRPGIAYCISGSSEVFGLMSAREATADGLITISWGDDLWQIGGPGQNGANTLDWITDRLNPGEAPRADRLAALQGQVTDGPPILCHPYLLGERTPFWDADLRAAFIGLGAGHGPGDLVRAVMEGVGFVNRTVLERAEEAAGTRAGEIRIAGGGARNAAWNRIRADILGRPLLASAAADMGIAGCLALARLGLGLEADIAAAAAALPSGFTRYMPDAARHARYDRLFGVFRESHDFVARTSRALAAIDDGDLPPSPGPRTIV</sequence>
<comment type="similarity">
    <text evidence="1 4">Belongs to the FGGY kinase family.</text>
</comment>
<dbReference type="PIRSF" id="PIRSF000538">
    <property type="entry name" value="GlpK"/>
    <property type="match status" value="1"/>
</dbReference>
<evidence type="ECO:0000313" key="8">
    <source>
        <dbReference type="Proteomes" id="UP000193200"/>
    </source>
</evidence>
<reference evidence="7 8" key="1">
    <citation type="submission" date="2017-03" db="EMBL/GenBank/DDBJ databases">
        <authorList>
            <person name="Afonso C.L."/>
            <person name="Miller P.J."/>
            <person name="Scott M.A."/>
            <person name="Spackman E."/>
            <person name="Goraichik I."/>
            <person name="Dimitrov K.M."/>
            <person name="Suarez D.L."/>
            <person name="Swayne D.E."/>
        </authorList>
    </citation>
    <scope>NUCLEOTIDE SEQUENCE [LARGE SCALE GENOMIC DNA]</scope>
    <source>
        <strain evidence="7 8">CECT 7691</strain>
    </source>
</reference>
<proteinExistence type="inferred from homology"/>
<dbReference type="OrthoDB" id="9805576at2"/>
<organism evidence="7 8">
    <name type="scientific">Oceanibacterium hippocampi</name>
    <dbReference type="NCBI Taxonomy" id="745714"/>
    <lineage>
        <taxon>Bacteria</taxon>
        <taxon>Pseudomonadati</taxon>
        <taxon>Pseudomonadota</taxon>
        <taxon>Alphaproteobacteria</taxon>
        <taxon>Sneathiellales</taxon>
        <taxon>Sneathiellaceae</taxon>
        <taxon>Oceanibacterium</taxon>
    </lineage>
</organism>
<evidence type="ECO:0000313" key="7">
    <source>
        <dbReference type="EMBL" id="SLN36383.1"/>
    </source>
</evidence>
<keyword evidence="8" id="KW-1185">Reference proteome</keyword>
<evidence type="ECO:0000256" key="3">
    <source>
        <dbReference type="ARBA" id="ARBA00022777"/>
    </source>
</evidence>
<feature type="domain" description="Carbohydrate kinase FGGY C-terminal" evidence="6">
    <location>
        <begin position="251"/>
        <end position="433"/>
    </location>
</feature>
<name>A0A1Y5SAM2_9PROT</name>
<dbReference type="Proteomes" id="UP000193200">
    <property type="component" value="Unassembled WGS sequence"/>
</dbReference>
<dbReference type="SUPFAM" id="SSF53067">
    <property type="entry name" value="Actin-like ATPase domain"/>
    <property type="match status" value="2"/>
</dbReference>
<dbReference type="FunCoup" id="A0A1Y5SAM2">
    <property type="interactions" value="89"/>
</dbReference>
<evidence type="ECO:0000259" key="5">
    <source>
        <dbReference type="Pfam" id="PF00370"/>
    </source>
</evidence>
<protein>
    <submittedName>
        <fullName evidence="7">Xylulose kinase</fullName>
        <ecNumber evidence="7">2.7.1.17</ecNumber>
    </submittedName>
</protein>
<gene>
    <name evidence="7" type="primary">xylB</name>
    <name evidence="7" type="ORF">OCH7691_01467</name>
</gene>
<evidence type="ECO:0000259" key="6">
    <source>
        <dbReference type="Pfam" id="PF02782"/>
    </source>
</evidence>